<evidence type="ECO:0000313" key="2">
    <source>
        <dbReference type="Proteomes" id="UP001262889"/>
    </source>
</evidence>
<sequence length="272" mass="31084">MPYKIIFSDIDGTLLNSKRVLSDHTIKTIQEISDKIPFVLISARMPKAMHHLQDDLNIKHYPIIAYNGGLVMVGDKAISSTTIPIETVEKLYEFNSKFNCHLSLYHEDEWYVPQIDKWAQREEENTKVAPEVKSNAEVIEKWEKEGKGAHKIMAMGAEEDIDEIRDFLSKEFPEELHLYRSKRTYLEIANKKISKFSAIQLLLREHYQIDVKDCVAFGDNYNDVEMIKGVGMGVAVANARDEVLQVANNVTHAGIEDGVAKSLRELFKLENS</sequence>
<dbReference type="Gene3D" id="3.40.50.1000">
    <property type="entry name" value="HAD superfamily/HAD-like"/>
    <property type="match status" value="1"/>
</dbReference>
<name>A0ABU3C9I4_9FLAO</name>
<dbReference type="GO" id="GO:0016787">
    <property type="term" value="F:hydrolase activity"/>
    <property type="evidence" value="ECO:0007669"/>
    <property type="project" value="UniProtKB-KW"/>
</dbReference>
<dbReference type="PROSITE" id="PS01228">
    <property type="entry name" value="COF_1"/>
    <property type="match status" value="1"/>
</dbReference>
<dbReference type="PANTHER" id="PTHR10000">
    <property type="entry name" value="PHOSPHOSERINE PHOSPHATASE"/>
    <property type="match status" value="1"/>
</dbReference>
<comment type="caution">
    <text evidence="1">The sequence shown here is derived from an EMBL/GenBank/DDBJ whole genome shotgun (WGS) entry which is preliminary data.</text>
</comment>
<dbReference type="InterPro" id="IPR000150">
    <property type="entry name" value="Cof"/>
</dbReference>
<dbReference type="InterPro" id="IPR006379">
    <property type="entry name" value="HAD-SF_hydro_IIB"/>
</dbReference>
<dbReference type="Pfam" id="PF08282">
    <property type="entry name" value="Hydrolase_3"/>
    <property type="match status" value="1"/>
</dbReference>
<dbReference type="NCBIfam" id="TIGR00099">
    <property type="entry name" value="Cof-subfamily"/>
    <property type="match status" value="1"/>
</dbReference>
<dbReference type="PANTHER" id="PTHR10000:SF8">
    <property type="entry name" value="HAD SUPERFAMILY HYDROLASE-LIKE, TYPE 3"/>
    <property type="match status" value="1"/>
</dbReference>
<dbReference type="NCBIfam" id="TIGR01484">
    <property type="entry name" value="HAD-SF-IIB"/>
    <property type="match status" value="1"/>
</dbReference>
<keyword evidence="1" id="KW-0378">Hydrolase</keyword>
<dbReference type="SUPFAM" id="SSF56784">
    <property type="entry name" value="HAD-like"/>
    <property type="match status" value="1"/>
</dbReference>
<dbReference type="EC" id="3.-.-.-" evidence="1"/>
<dbReference type="InterPro" id="IPR023214">
    <property type="entry name" value="HAD_sf"/>
</dbReference>
<dbReference type="CDD" id="cd07516">
    <property type="entry name" value="HAD_Pase"/>
    <property type="match status" value="1"/>
</dbReference>
<protein>
    <submittedName>
        <fullName evidence="1">HAD family hydrolase</fullName>
        <ecNumber evidence="1">3.-.-.-</ecNumber>
    </submittedName>
</protein>
<keyword evidence="2" id="KW-1185">Reference proteome</keyword>
<gene>
    <name evidence="1" type="ORF">RM553_09045</name>
</gene>
<dbReference type="SFLD" id="SFLDG01144">
    <property type="entry name" value="C2.B.4:_PGP_Like"/>
    <property type="match status" value="1"/>
</dbReference>
<dbReference type="SFLD" id="SFLDS00003">
    <property type="entry name" value="Haloacid_Dehalogenase"/>
    <property type="match status" value="1"/>
</dbReference>
<dbReference type="SFLD" id="SFLDG01140">
    <property type="entry name" value="C2.B:_Phosphomannomutase_and_P"/>
    <property type="match status" value="1"/>
</dbReference>
<reference evidence="1 2" key="1">
    <citation type="submission" date="2023-09" db="EMBL/GenBank/DDBJ databases">
        <authorList>
            <person name="Rey-Velasco X."/>
        </authorList>
    </citation>
    <scope>NUCLEOTIDE SEQUENCE [LARGE SCALE GENOMIC DNA]</scope>
    <source>
        <strain evidence="1 2">F363</strain>
    </source>
</reference>
<dbReference type="Proteomes" id="UP001262889">
    <property type="component" value="Unassembled WGS sequence"/>
</dbReference>
<dbReference type="InterPro" id="IPR036412">
    <property type="entry name" value="HAD-like_sf"/>
</dbReference>
<evidence type="ECO:0000313" key="1">
    <source>
        <dbReference type="EMBL" id="MDT0642976.1"/>
    </source>
</evidence>
<proteinExistence type="predicted"/>
<dbReference type="EMBL" id="JAVRHQ010000009">
    <property type="protein sequence ID" value="MDT0642976.1"/>
    <property type="molecule type" value="Genomic_DNA"/>
</dbReference>
<dbReference type="RefSeq" id="WP_311534598.1">
    <property type="nucleotide sequence ID" value="NZ_JAVRHQ010000009.1"/>
</dbReference>
<organism evidence="1 2">
    <name type="scientific">Autumnicola tepida</name>
    <dbReference type="NCBI Taxonomy" id="3075595"/>
    <lineage>
        <taxon>Bacteria</taxon>
        <taxon>Pseudomonadati</taxon>
        <taxon>Bacteroidota</taxon>
        <taxon>Flavobacteriia</taxon>
        <taxon>Flavobacteriales</taxon>
        <taxon>Flavobacteriaceae</taxon>
        <taxon>Autumnicola</taxon>
    </lineage>
</organism>
<accession>A0ABU3C9I4</accession>
<dbReference type="Gene3D" id="3.30.1240.10">
    <property type="match status" value="1"/>
</dbReference>